<evidence type="ECO:0000313" key="1">
    <source>
        <dbReference type="EMBL" id="TYD47963.1"/>
    </source>
</evidence>
<organism evidence="1 2">
    <name type="scientific">Aeromonas veronii</name>
    <dbReference type="NCBI Taxonomy" id="654"/>
    <lineage>
        <taxon>Bacteria</taxon>
        <taxon>Pseudomonadati</taxon>
        <taxon>Pseudomonadota</taxon>
        <taxon>Gammaproteobacteria</taxon>
        <taxon>Aeromonadales</taxon>
        <taxon>Aeromonadaceae</taxon>
        <taxon>Aeromonas</taxon>
    </lineage>
</organism>
<gene>
    <name evidence="1" type="ORF">CJF24_01130</name>
</gene>
<evidence type="ECO:0000313" key="2">
    <source>
        <dbReference type="Proteomes" id="UP000323129"/>
    </source>
</evidence>
<dbReference type="RefSeq" id="WP_115544567.1">
    <property type="nucleotide sequence ID" value="NZ_JAEMUA010000018.1"/>
</dbReference>
<comment type="caution">
    <text evidence="1">The sequence shown here is derived from an EMBL/GenBank/DDBJ whole genome shotgun (WGS) entry which is preliminary data.</text>
</comment>
<accession>A0ABY3MRM9</accession>
<sequence length="198" mass="22174">MASGAGHVARILYKEIVAGDLRKILAQSNDSETGGGARDFRFGSFKTLLPVITLMFPNKAKEKRKRDGVVEEIDVFQGEFFWHDSNGQVMRKDSFFEPPTDVRPSEGRIARVHEYGCFDTSRVPKGGEGNRVLLLLIQLRDGSVWPHYAEEQTLRIEGKWDAVVAAELLGCLDAKRAANRAVIGYRDFTNHGKYCNGK</sequence>
<name>A0ABY3MRM9_AERVE</name>
<proteinExistence type="predicted"/>
<reference evidence="1 2" key="1">
    <citation type="submission" date="2017-08" db="EMBL/GenBank/DDBJ databases">
        <title>Aeromonas veronii bv sobria strain NS22 whole genome sequencing.</title>
        <authorList>
            <person name="Katharios P."/>
            <person name="Ha V.Q."/>
            <person name="Smyrli M."/>
        </authorList>
    </citation>
    <scope>NUCLEOTIDE SEQUENCE [LARGE SCALE GENOMIC DNA]</scope>
    <source>
        <strain evidence="1 2">NS22</strain>
    </source>
</reference>
<dbReference type="EMBL" id="NQMC01000002">
    <property type="protein sequence ID" value="TYD47963.1"/>
    <property type="molecule type" value="Genomic_DNA"/>
</dbReference>
<protein>
    <submittedName>
        <fullName evidence="1">Uncharacterized protein</fullName>
    </submittedName>
</protein>
<keyword evidence="2" id="KW-1185">Reference proteome</keyword>
<dbReference type="Proteomes" id="UP000323129">
    <property type="component" value="Unassembled WGS sequence"/>
</dbReference>